<dbReference type="InterPro" id="IPR015943">
    <property type="entry name" value="WD40/YVTN_repeat-like_dom_sf"/>
</dbReference>
<dbReference type="Gene3D" id="2.130.10.10">
    <property type="entry name" value="YVTN repeat-like/Quinoprotein amine dehydrogenase"/>
    <property type="match status" value="4"/>
</dbReference>
<dbReference type="SUPFAM" id="SSF50978">
    <property type="entry name" value="WD40 repeat-like"/>
    <property type="match status" value="2"/>
</dbReference>
<dbReference type="Gene3D" id="2.160.20.80">
    <property type="entry name" value="E3 ubiquitin-protein ligase SopA"/>
    <property type="match status" value="1"/>
</dbReference>
<dbReference type="SUPFAM" id="SSF141571">
    <property type="entry name" value="Pentapeptide repeat-like"/>
    <property type="match status" value="1"/>
</dbReference>
<dbReference type="PROSITE" id="PS50082">
    <property type="entry name" value="WD_REPEATS_2"/>
    <property type="match status" value="1"/>
</dbReference>
<evidence type="ECO:0000256" key="1">
    <source>
        <dbReference type="ARBA" id="ARBA00022574"/>
    </source>
</evidence>
<comment type="caution">
    <text evidence="4">The sequence shown here is derived from an EMBL/GenBank/DDBJ whole genome shotgun (WGS) entry which is preliminary data.</text>
</comment>
<dbReference type="PANTHER" id="PTHR19848">
    <property type="entry name" value="WD40 REPEAT PROTEIN"/>
    <property type="match status" value="1"/>
</dbReference>
<dbReference type="PANTHER" id="PTHR19848:SF8">
    <property type="entry name" value="F-BOX AND WD REPEAT DOMAIN CONTAINING 7"/>
    <property type="match status" value="1"/>
</dbReference>
<keyword evidence="2" id="KW-0677">Repeat</keyword>
<feature type="repeat" description="WD" evidence="3">
    <location>
        <begin position="752"/>
        <end position="775"/>
    </location>
</feature>
<dbReference type="InterPro" id="IPR001646">
    <property type="entry name" value="5peptide_repeat"/>
</dbReference>
<name>A0AAU9JVR1_9CILI</name>
<keyword evidence="5" id="KW-1185">Reference proteome</keyword>
<accession>A0AAU9JVR1</accession>
<protein>
    <submittedName>
        <fullName evidence="4">Uncharacterized protein</fullName>
    </submittedName>
</protein>
<evidence type="ECO:0000256" key="2">
    <source>
        <dbReference type="ARBA" id="ARBA00022737"/>
    </source>
</evidence>
<dbReference type="Pfam" id="PF00805">
    <property type="entry name" value="Pentapeptide"/>
    <property type="match status" value="1"/>
</dbReference>
<gene>
    <name evidence="4" type="ORF">BSTOLATCC_MIC50203</name>
</gene>
<dbReference type="AlphaFoldDB" id="A0AAU9JVR1"/>
<evidence type="ECO:0000256" key="3">
    <source>
        <dbReference type="PROSITE-ProRule" id="PRU00221"/>
    </source>
</evidence>
<dbReference type="InterPro" id="IPR036322">
    <property type="entry name" value="WD40_repeat_dom_sf"/>
</dbReference>
<dbReference type="Proteomes" id="UP001162131">
    <property type="component" value="Unassembled WGS sequence"/>
</dbReference>
<sequence length="831" mass="96718">MEKLKARLENVKYTNKVPKRKLGFFNLEAHKISHQSTSKTLLGSYKLQSPFKSLHKSSVHTISSILAKKISHDINFWENPENIKVSYFNQIDLSKMIDIVKEFEQTLSETQQKILESIVLYSKETDEIDIASSNALTILNFSQFQFKNKNFEKIRAPYADLSRSVFINTSFENSDLSYAKLSQCYFYQSNFKNCDLSHVKFYELPIFQNGLEITSFTISASGKYLACLPTAKIWEINTNRGVEEIPTWASDTALAFSPCEKYIAIATKRCEVELWEIETKKLIWKIFEGNEILEISYSPCGRFLMTQAKSFINIWRIKDRLLVKNLSGDYKYMNNTILFSPYGSYFTFGERNKGLEIYKTEDLSYIKTFNILGNYLVCFSCGNWVFAGNFQGVIYLFDLKSEKTKNFRGHLSAISSIDSMNFEGKTIIVTSCNRELWIKLWDAESFSLIWKLASWSSDQNTLNFPYLKSKFSNSLLFVNFCTKIKAFDIKNILKSISSKDSQNTVYNISITDDNKFIITFGKNPKFNIWDTQNNRKLSFLDKEFAYSNNVSTVSCLYNKSYQKRKVVIADFYSQKRRCSIIPCPRLIDNLKISSSGKYFAFNINLKIEIWDTDLNECVQTWSCKDQISDIALSPCGKYLISMHRTINLAYLWKIESLQNLKSAPISKNFKGLALSHSGMYFAWWNSKSVELWDFSNWNKLSFDYLGIQMLVFSAHNKYMAICDIDGKIILWEIESRSIVFERKNFSYRIKFLVFSDDESHIATYGNDGNIKLWNIGKDLSHSLEWSSKNDSVCNYESDFSGSKLSVRNQEILNYRENFDTLENFYLKYREY</sequence>
<dbReference type="EMBL" id="CAJZBQ010000050">
    <property type="protein sequence ID" value="CAG9330094.1"/>
    <property type="molecule type" value="Genomic_DNA"/>
</dbReference>
<dbReference type="Pfam" id="PF00400">
    <property type="entry name" value="WD40"/>
    <property type="match status" value="1"/>
</dbReference>
<organism evidence="4 5">
    <name type="scientific">Blepharisma stoltei</name>
    <dbReference type="NCBI Taxonomy" id="1481888"/>
    <lineage>
        <taxon>Eukaryota</taxon>
        <taxon>Sar</taxon>
        <taxon>Alveolata</taxon>
        <taxon>Ciliophora</taxon>
        <taxon>Postciliodesmatophora</taxon>
        <taxon>Heterotrichea</taxon>
        <taxon>Heterotrichida</taxon>
        <taxon>Blepharismidae</taxon>
        <taxon>Blepharisma</taxon>
    </lineage>
</organism>
<dbReference type="InterPro" id="IPR001680">
    <property type="entry name" value="WD40_rpt"/>
</dbReference>
<dbReference type="SMART" id="SM00320">
    <property type="entry name" value="WD40"/>
    <property type="match status" value="8"/>
</dbReference>
<evidence type="ECO:0000313" key="5">
    <source>
        <dbReference type="Proteomes" id="UP001162131"/>
    </source>
</evidence>
<reference evidence="4" key="1">
    <citation type="submission" date="2021-09" db="EMBL/GenBank/DDBJ databases">
        <authorList>
            <consortium name="AG Swart"/>
            <person name="Singh M."/>
            <person name="Singh A."/>
            <person name="Seah K."/>
            <person name="Emmerich C."/>
        </authorList>
    </citation>
    <scope>NUCLEOTIDE SEQUENCE</scope>
    <source>
        <strain evidence="4">ATCC30299</strain>
    </source>
</reference>
<keyword evidence="1 3" id="KW-0853">WD repeat</keyword>
<proteinExistence type="predicted"/>
<evidence type="ECO:0000313" key="4">
    <source>
        <dbReference type="EMBL" id="CAG9330094.1"/>
    </source>
</evidence>